<keyword evidence="2" id="KW-1185">Reference proteome</keyword>
<dbReference type="AlphaFoldDB" id="A0A1M6FSE6"/>
<evidence type="ECO:0000313" key="2">
    <source>
        <dbReference type="Proteomes" id="UP000184529"/>
    </source>
</evidence>
<protein>
    <submittedName>
        <fullName evidence="1">Uncharacterized protein</fullName>
    </submittedName>
</protein>
<proteinExistence type="predicted"/>
<dbReference type="EMBL" id="FQZM01000017">
    <property type="protein sequence ID" value="SHJ00626.1"/>
    <property type="molecule type" value="Genomic_DNA"/>
</dbReference>
<dbReference type="OrthoDB" id="9806956at2"/>
<dbReference type="STRING" id="1121432.SAMN02745219_01533"/>
<gene>
    <name evidence="1" type="ORF">SAMN02745219_01533</name>
</gene>
<sequence length="85" mass="9843">MICYLDTSTLWSLRWFRKTGLNPHRIKRGDEIDVDADVPVYHATAETRIPYPDGEMFAAVSRVTEHFRNTHPVIDVVGVWYHGKS</sequence>
<accession>A0A1M6FSE6</accession>
<evidence type="ECO:0000313" key="1">
    <source>
        <dbReference type="EMBL" id="SHJ00626.1"/>
    </source>
</evidence>
<dbReference type="Proteomes" id="UP000184529">
    <property type="component" value="Unassembled WGS sequence"/>
</dbReference>
<dbReference type="RefSeq" id="WP_072868560.1">
    <property type="nucleotide sequence ID" value="NZ_FQZM01000017.1"/>
</dbReference>
<organism evidence="1 2">
    <name type="scientific">Desulfofundulus thermosubterraneus DSM 16057</name>
    <dbReference type="NCBI Taxonomy" id="1121432"/>
    <lineage>
        <taxon>Bacteria</taxon>
        <taxon>Bacillati</taxon>
        <taxon>Bacillota</taxon>
        <taxon>Clostridia</taxon>
        <taxon>Eubacteriales</taxon>
        <taxon>Peptococcaceae</taxon>
        <taxon>Desulfofundulus</taxon>
    </lineage>
</organism>
<name>A0A1M6FSE6_9FIRM</name>
<reference evidence="2" key="1">
    <citation type="submission" date="2016-11" db="EMBL/GenBank/DDBJ databases">
        <authorList>
            <person name="Varghese N."/>
            <person name="Submissions S."/>
        </authorList>
    </citation>
    <scope>NUCLEOTIDE SEQUENCE [LARGE SCALE GENOMIC DNA]</scope>
    <source>
        <strain evidence="2">DSM 16057</strain>
    </source>
</reference>